<accession>A0A7U2MUJ0</accession>
<organism evidence="1 2">
    <name type="scientific">Aspergillus flavus (strain ATCC 200026 / FGSC A1120 / IAM 13836 / NRRL 3357 / JCM 12722 / SRRC 167)</name>
    <dbReference type="NCBI Taxonomy" id="332952"/>
    <lineage>
        <taxon>Eukaryota</taxon>
        <taxon>Fungi</taxon>
        <taxon>Dikarya</taxon>
        <taxon>Ascomycota</taxon>
        <taxon>Pezizomycotina</taxon>
        <taxon>Eurotiomycetes</taxon>
        <taxon>Eurotiomycetidae</taxon>
        <taxon>Eurotiales</taxon>
        <taxon>Aspergillaceae</taxon>
        <taxon>Aspergillus</taxon>
        <taxon>Aspergillus subgen. Circumdati</taxon>
    </lineage>
</organism>
<keyword evidence="2" id="KW-1185">Reference proteome</keyword>
<reference evidence="2" key="1">
    <citation type="journal article" date="2021" name="G3 (Bethesda)">
        <title>Chromosome assembled and annotated genome sequence of Aspergillus flavus NRRL 3357.</title>
        <authorList>
            <person name="Skerker J.M."/>
            <person name="Pianalto K.M."/>
            <person name="Mondo S.J."/>
            <person name="Yang K."/>
            <person name="Arkin A.P."/>
            <person name="Keller N.P."/>
            <person name="Grigoriev I.V."/>
            <person name="Louise Glass N.L."/>
        </authorList>
    </citation>
    <scope>NUCLEOTIDE SEQUENCE [LARGE SCALE GENOMIC DNA]</scope>
    <source>
        <strain evidence="2">ATCC 200026 / FGSC A1120 / IAM 13836 / NRRL 3357 / JCM 12722 / SRRC 167</strain>
    </source>
</reference>
<dbReference type="Proteomes" id="UP000596276">
    <property type="component" value="Chromosome 4"/>
</dbReference>
<proteinExistence type="predicted"/>
<sequence length="79" mass="9432">MICYATAVVVGYLARHGVTVFNWNYDPSGRKDIWEFTKETANHLEHVIGKLDLWLRDRSIWLAHFQCGVFRWYKYFSCT</sequence>
<dbReference type="VEuPathDB" id="FungiDB:F9C07_3904"/>
<evidence type="ECO:0000313" key="1">
    <source>
        <dbReference type="EMBL" id="QRD90111.1"/>
    </source>
</evidence>
<gene>
    <name evidence="1" type="ORF">F9C07_3904</name>
</gene>
<protein>
    <submittedName>
        <fullName evidence="1">Uncharacterized protein</fullName>
    </submittedName>
</protein>
<dbReference type="AlphaFoldDB" id="A0A7U2MUJ0"/>
<evidence type="ECO:0000313" key="2">
    <source>
        <dbReference type="Proteomes" id="UP000596276"/>
    </source>
</evidence>
<name>A0A7U2MUJ0_ASPFN</name>
<dbReference type="EMBL" id="CP044618">
    <property type="protein sequence ID" value="QRD90111.1"/>
    <property type="molecule type" value="Genomic_DNA"/>
</dbReference>